<sequence length="105" mass="11565">MSLCRFTFIFTVPDNVAKLGGLGVKIVTVPEEPKFDAHKFVLFNNLISSDPNDAARPVIRQTDTAAILFSSGTTRGRSYEQELIATVELFVRLENIKGARVASVH</sequence>
<proteinExistence type="predicted"/>
<evidence type="ECO:0000313" key="1">
    <source>
        <dbReference type="EMBL" id="THU55996.1"/>
    </source>
</evidence>
<dbReference type="SUPFAM" id="SSF56801">
    <property type="entry name" value="Acetyl-CoA synthetase-like"/>
    <property type="match status" value="1"/>
</dbReference>
<comment type="caution">
    <text evidence="1">The sequence shown here is derived from an EMBL/GenBank/DDBJ whole genome shotgun (WGS) entry which is preliminary data.</text>
</comment>
<accession>A0A4V6T4A1</accession>
<dbReference type="AlphaFoldDB" id="A0A4V6T4A1"/>
<protein>
    <submittedName>
        <fullName evidence="1">Uncharacterized protein</fullName>
    </submittedName>
</protein>
<dbReference type="EMBL" id="PYDT01000007">
    <property type="protein sequence ID" value="THU55996.1"/>
    <property type="molecule type" value="Genomic_DNA"/>
</dbReference>
<dbReference type="Gene3D" id="3.40.50.980">
    <property type="match status" value="1"/>
</dbReference>
<organism evidence="1 2">
    <name type="scientific">Musa balbisiana</name>
    <name type="common">Banana</name>
    <dbReference type="NCBI Taxonomy" id="52838"/>
    <lineage>
        <taxon>Eukaryota</taxon>
        <taxon>Viridiplantae</taxon>
        <taxon>Streptophyta</taxon>
        <taxon>Embryophyta</taxon>
        <taxon>Tracheophyta</taxon>
        <taxon>Spermatophyta</taxon>
        <taxon>Magnoliopsida</taxon>
        <taxon>Liliopsida</taxon>
        <taxon>Zingiberales</taxon>
        <taxon>Musaceae</taxon>
        <taxon>Musa</taxon>
    </lineage>
</organism>
<dbReference type="Proteomes" id="UP000317650">
    <property type="component" value="Chromosome 11"/>
</dbReference>
<evidence type="ECO:0000313" key="2">
    <source>
        <dbReference type="Proteomes" id="UP000317650"/>
    </source>
</evidence>
<gene>
    <name evidence="1" type="ORF">C4D60_Mb11t12610</name>
</gene>
<dbReference type="STRING" id="52838.A0A4V6T4A1"/>
<name>A0A4V6T4A1_MUSBA</name>
<reference evidence="1 2" key="1">
    <citation type="journal article" date="2019" name="Nat. Plants">
        <title>Genome sequencing of Musa balbisiana reveals subgenome evolution and function divergence in polyploid bananas.</title>
        <authorList>
            <person name="Yao X."/>
        </authorList>
    </citation>
    <scope>NUCLEOTIDE SEQUENCE [LARGE SCALE GENOMIC DNA]</scope>
    <source>
        <strain evidence="2">cv. DH-PKW</strain>
        <tissue evidence="1">Leaves</tissue>
    </source>
</reference>
<keyword evidence="2" id="KW-1185">Reference proteome</keyword>